<sequence length="76" mass="8559">MAGTTRDLRRERASGRTRAGVSLSLVKYHCDDTTSLIRAALHRIEEQDIAFTKPDPLPEPEVRPRAALARVADREF</sequence>
<reference evidence="1 2" key="1">
    <citation type="submission" date="2019-01" db="EMBL/GenBank/DDBJ databases">
        <title>Nocardioides guangzhouensis sp. nov., an actinobacterium isolated from soil.</title>
        <authorList>
            <person name="Fu Y."/>
            <person name="Cai Y."/>
            <person name="Lin Z."/>
            <person name="Chen P."/>
        </authorList>
    </citation>
    <scope>NUCLEOTIDE SEQUENCE [LARGE SCALE GENOMIC DNA]</scope>
    <source>
        <strain evidence="1 2">NBRC 105384</strain>
    </source>
</reference>
<dbReference type="EMBL" id="SDPU01000034">
    <property type="protein sequence ID" value="RYU09870.1"/>
    <property type="molecule type" value="Genomic_DNA"/>
</dbReference>
<proteinExistence type="predicted"/>
<evidence type="ECO:0000313" key="1">
    <source>
        <dbReference type="EMBL" id="RYU09870.1"/>
    </source>
</evidence>
<gene>
    <name evidence="1" type="ORF">ETU37_18690</name>
</gene>
<dbReference type="Gene3D" id="1.10.357.10">
    <property type="entry name" value="Tetracycline Repressor, domain 2"/>
    <property type="match status" value="1"/>
</dbReference>
<dbReference type="AlphaFoldDB" id="A0A4Q5IV55"/>
<accession>A0A4Q5IV55</accession>
<organism evidence="1 2">
    <name type="scientific">Nocardioides iriomotensis</name>
    <dbReference type="NCBI Taxonomy" id="715784"/>
    <lineage>
        <taxon>Bacteria</taxon>
        <taxon>Bacillati</taxon>
        <taxon>Actinomycetota</taxon>
        <taxon>Actinomycetes</taxon>
        <taxon>Propionibacteriales</taxon>
        <taxon>Nocardioidaceae</taxon>
        <taxon>Nocardioides</taxon>
    </lineage>
</organism>
<dbReference type="RefSeq" id="WP_129988867.1">
    <property type="nucleotide sequence ID" value="NZ_SDPU01000034.1"/>
</dbReference>
<dbReference type="Proteomes" id="UP000291189">
    <property type="component" value="Unassembled WGS sequence"/>
</dbReference>
<comment type="caution">
    <text evidence="1">The sequence shown here is derived from an EMBL/GenBank/DDBJ whole genome shotgun (WGS) entry which is preliminary data.</text>
</comment>
<protein>
    <submittedName>
        <fullName evidence="1">Uncharacterized protein</fullName>
    </submittedName>
</protein>
<evidence type="ECO:0000313" key="2">
    <source>
        <dbReference type="Proteomes" id="UP000291189"/>
    </source>
</evidence>
<keyword evidence="2" id="KW-1185">Reference proteome</keyword>
<dbReference type="OrthoDB" id="116659at2"/>
<name>A0A4Q5IV55_9ACTN</name>